<dbReference type="Proteomes" id="UP000001627">
    <property type="component" value="Chromosome"/>
</dbReference>
<dbReference type="HOGENOM" id="CLU_005122_7_1_5"/>
<evidence type="ECO:0000256" key="2">
    <source>
        <dbReference type="ARBA" id="ARBA00022763"/>
    </source>
</evidence>
<feature type="domain" description="Helicase C-terminal" evidence="9">
    <location>
        <begin position="451"/>
        <end position="611"/>
    </location>
</feature>
<keyword evidence="3" id="KW-0378">Hydrolase</keyword>
<dbReference type="PROSITE" id="PS51192">
    <property type="entry name" value="HELICASE_ATP_BIND_1"/>
    <property type="match status" value="1"/>
</dbReference>
<dbReference type="eggNOG" id="COG1200">
    <property type="taxonomic scope" value="Bacteria"/>
</dbReference>
<dbReference type="Pfam" id="PF00271">
    <property type="entry name" value="Helicase_C"/>
    <property type="match status" value="1"/>
</dbReference>
<organism evidence="10 11">
    <name type="scientific">Neorickettsia risticii (strain Illinois)</name>
    <dbReference type="NCBI Taxonomy" id="434131"/>
    <lineage>
        <taxon>Bacteria</taxon>
        <taxon>Pseudomonadati</taxon>
        <taxon>Pseudomonadota</taxon>
        <taxon>Alphaproteobacteria</taxon>
        <taxon>Rickettsiales</taxon>
        <taxon>Anaplasmataceae</taxon>
        <taxon>Neorickettsia</taxon>
    </lineage>
</organism>
<sequence>MADLFDPIDKIFLLEEKMLEVVCNLVSGSRVVDLLLYKPRGFVNRCNFKAIANSVEGEFVTIEARYEGSKEHFHRFRRVKRFHKFFFKDKNEDSLEVIFFAKTYLQRKLKIGEWYLVNGRMGASAQMFHPDKILRLSELAKLSAFEPKYRLSDGVTNHQFLSLVDRLLKSSKPPEEWLEKASLKKNSLISWGKAIEQLHHPSSEVEFEQACKRLAYDEILAMHLVNNSLYAQVLNQKKEPIKGDGSMTALLRSRLPFSLTAGQEEVIEKIHVLQGQTVRMIALLQGDVGSGKTLVVIFAMLNAVEMGKQVVLLSPTIVLAKQHFEVLQKLVPELKPVLLTGGQVACSREQFLQDIRSGNVKVIVATHAILAVEVLFFDLGLLVIDEQHRFGANQRTKLIRENPGADLVLVSATPIPRTIGQVLFGSITLLNLREKPKSRPLVTTSTVTKSKITTLIERIRVILGKGSKVFWICPVIEESENSKVVSVTERFRLLKKHFADEVDCVHGVLSAQKMEEKLTLFRNGKTKILLATTVVEVGVDIPDVDVIVIEDADHFGLAQLHQLRGRVGRGNKNSFCILLYDSQKITENGKKRLKILRESSDGFFIAEEDFKLRGVGDIFGVRQSGFYKFKFLDRPFEHSFFDSASREAQDAINMGRIAQYEVLIKVFFSDNNYYL</sequence>
<dbReference type="GO" id="GO:0016787">
    <property type="term" value="F:hydrolase activity"/>
    <property type="evidence" value="ECO:0007669"/>
    <property type="project" value="UniProtKB-KW"/>
</dbReference>
<evidence type="ECO:0000313" key="10">
    <source>
        <dbReference type="EMBL" id="ACT69640.1"/>
    </source>
</evidence>
<dbReference type="GO" id="GO:0003678">
    <property type="term" value="F:DNA helicase activity"/>
    <property type="evidence" value="ECO:0007669"/>
    <property type="project" value="TreeGrafter"/>
</dbReference>
<dbReference type="AlphaFoldDB" id="C6V5H5"/>
<evidence type="ECO:0000256" key="1">
    <source>
        <dbReference type="ARBA" id="ARBA00022741"/>
    </source>
</evidence>
<dbReference type="SUPFAM" id="SSF50249">
    <property type="entry name" value="Nucleic acid-binding proteins"/>
    <property type="match status" value="1"/>
</dbReference>
<name>C6V5H5_NEORI</name>
<dbReference type="SMART" id="SM00490">
    <property type="entry name" value="HELICc"/>
    <property type="match status" value="1"/>
</dbReference>
<dbReference type="Gene3D" id="2.40.50.140">
    <property type="entry name" value="Nucleic acid-binding proteins"/>
    <property type="match status" value="1"/>
</dbReference>
<evidence type="ECO:0000256" key="3">
    <source>
        <dbReference type="ARBA" id="ARBA00022801"/>
    </source>
</evidence>
<dbReference type="GO" id="GO:0006281">
    <property type="term" value="P:DNA repair"/>
    <property type="evidence" value="ECO:0007669"/>
    <property type="project" value="UniProtKB-KW"/>
</dbReference>
<dbReference type="EMBL" id="CP001431">
    <property type="protein sequence ID" value="ACT69640.1"/>
    <property type="molecule type" value="Genomic_DNA"/>
</dbReference>
<dbReference type="PANTHER" id="PTHR47964:SF1">
    <property type="entry name" value="ATP-DEPENDENT DNA HELICASE HOMOLOG RECG, CHLOROPLASTIC"/>
    <property type="match status" value="1"/>
</dbReference>
<keyword evidence="4 10" id="KW-0347">Helicase</keyword>
<dbReference type="KEGG" id="nri:NRI_0667"/>
<dbReference type="SUPFAM" id="SSF52540">
    <property type="entry name" value="P-loop containing nucleoside triphosphate hydrolases"/>
    <property type="match status" value="2"/>
</dbReference>
<dbReference type="PROSITE" id="PS51194">
    <property type="entry name" value="HELICASE_CTER"/>
    <property type="match status" value="1"/>
</dbReference>
<dbReference type="InterPro" id="IPR012340">
    <property type="entry name" value="NA-bd_OB-fold"/>
</dbReference>
<dbReference type="InterPro" id="IPR011545">
    <property type="entry name" value="DEAD/DEAH_box_helicase_dom"/>
</dbReference>
<evidence type="ECO:0000259" key="9">
    <source>
        <dbReference type="PROSITE" id="PS51194"/>
    </source>
</evidence>
<feature type="domain" description="Helicase ATP-binding" evidence="8">
    <location>
        <begin position="273"/>
        <end position="432"/>
    </location>
</feature>
<keyword evidence="11" id="KW-1185">Reference proteome</keyword>
<keyword evidence="5" id="KW-0067">ATP-binding</keyword>
<protein>
    <submittedName>
        <fullName evidence="10">ATP-dependent DNA helicase RecG</fullName>
    </submittedName>
</protein>
<keyword evidence="7" id="KW-0234">DNA repair</keyword>
<dbReference type="InterPro" id="IPR001650">
    <property type="entry name" value="Helicase_C-like"/>
</dbReference>
<evidence type="ECO:0000313" key="11">
    <source>
        <dbReference type="Proteomes" id="UP000001627"/>
    </source>
</evidence>
<evidence type="ECO:0000256" key="6">
    <source>
        <dbReference type="ARBA" id="ARBA00023125"/>
    </source>
</evidence>
<dbReference type="Gene3D" id="3.40.50.300">
    <property type="entry name" value="P-loop containing nucleotide triphosphate hydrolases"/>
    <property type="match status" value="2"/>
</dbReference>
<dbReference type="PANTHER" id="PTHR47964">
    <property type="entry name" value="ATP-DEPENDENT DNA HELICASE HOMOLOG RECG, CHLOROPLASTIC"/>
    <property type="match status" value="1"/>
</dbReference>
<evidence type="ECO:0000256" key="7">
    <source>
        <dbReference type="ARBA" id="ARBA00023204"/>
    </source>
</evidence>
<dbReference type="InterPro" id="IPR027417">
    <property type="entry name" value="P-loop_NTPase"/>
</dbReference>
<evidence type="ECO:0000259" key="8">
    <source>
        <dbReference type="PROSITE" id="PS51192"/>
    </source>
</evidence>
<dbReference type="GO" id="GO:0003677">
    <property type="term" value="F:DNA binding"/>
    <property type="evidence" value="ECO:0007669"/>
    <property type="project" value="UniProtKB-KW"/>
</dbReference>
<dbReference type="OrthoDB" id="9804325at2"/>
<keyword evidence="6" id="KW-0238">DNA-binding</keyword>
<dbReference type="InterPro" id="IPR047112">
    <property type="entry name" value="RecG/Mfd"/>
</dbReference>
<dbReference type="InterPro" id="IPR014001">
    <property type="entry name" value="Helicase_ATP-bd"/>
</dbReference>
<keyword evidence="1" id="KW-0547">Nucleotide-binding</keyword>
<evidence type="ECO:0000256" key="4">
    <source>
        <dbReference type="ARBA" id="ARBA00022806"/>
    </source>
</evidence>
<gene>
    <name evidence="10" type="ordered locus">NRI_0667</name>
</gene>
<reference evidence="10 11" key="1">
    <citation type="journal article" date="2009" name="Nucleic Acids Res.">
        <title>Analysis of complete genome sequence of Neorickettsia risticii: causative agent of Potomac horse fever.</title>
        <authorList>
            <person name="Lin M."/>
            <person name="Zhang C."/>
            <person name="Gibson K."/>
            <person name="Rikihisa Y."/>
        </authorList>
    </citation>
    <scope>NUCLEOTIDE SEQUENCE [LARGE SCALE GENOMIC DNA]</scope>
    <source>
        <strain evidence="10 11">Illinois</strain>
    </source>
</reference>
<keyword evidence="2" id="KW-0227">DNA damage</keyword>
<accession>C6V5H5</accession>
<proteinExistence type="predicted"/>
<dbReference type="SMART" id="SM00487">
    <property type="entry name" value="DEXDc"/>
    <property type="match status" value="1"/>
</dbReference>
<dbReference type="Pfam" id="PF00270">
    <property type="entry name" value="DEAD"/>
    <property type="match status" value="1"/>
</dbReference>
<dbReference type="GO" id="GO:0005524">
    <property type="term" value="F:ATP binding"/>
    <property type="evidence" value="ECO:0007669"/>
    <property type="project" value="UniProtKB-KW"/>
</dbReference>
<evidence type="ECO:0000256" key="5">
    <source>
        <dbReference type="ARBA" id="ARBA00022840"/>
    </source>
</evidence>
<dbReference type="STRING" id="434131.NRI_0667"/>